<name>A0ABR1PDE6_DIAER</name>
<evidence type="ECO:0000313" key="8">
    <source>
        <dbReference type="Proteomes" id="UP001430848"/>
    </source>
</evidence>
<gene>
    <name evidence="7" type="ORF">SLS63_004806</name>
</gene>
<keyword evidence="3" id="KW-0805">Transcription regulation</keyword>
<evidence type="ECO:0000256" key="5">
    <source>
        <dbReference type="ARBA" id="ARBA00023242"/>
    </source>
</evidence>
<reference evidence="7 8" key="1">
    <citation type="submission" date="2024-02" db="EMBL/GenBank/DDBJ databases">
        <title>De novo assembly and annotation of 12 fungi associated with fruit tree decline syndrome in Ontario, Canada.</title>
        <authorList>
            <person name="Sulman M."/>
            <person name="Ellouze W."/>
            <person name="Ilyukhin E."/>
        </authorList>
    </citation>
    <scope>NUCLEOTIDE SEQUENCE [LARGE SCALE GENOMIC DNA]</scope>
    <source>
        <strain evidence="7 8">M169</strain>
    </source>
</reference>
<evidence type="ECO:0008006" key="9">
    <source>
        <dbReference type="Google" id="ProtNLM"/>
    </source>
</evidence>
<keyword evidence="4" id="KW-0804">Transcription</keyword>
<feature type="region of interest" description="Disordered" evidence="6">
    <location>
        <begin position="124"/>
        <end position="149"/>
    </location>
</feature>
<protein>
    <recommendedName>
        <fullName evidence="9">Transcription factor domain-containing protein</fullName>
    </recommendedName>
</protein>
<keyword evidence="8" id="KW-1185">Reference proteome</keyword>
<feature type="compositionally biased region" description="Acidic residues" evidence="6">
    <location>
        <begin position="617"/>
        <end position="627"/>
    </location>
</feature>
<evidence type="ECO:0000256" key="1">
    <source>
        <dbReference type="ARBA" id="ARBA00022723"/>
    </source>
</evidence>
<evidence type="ECO:0000256" key="4">
    <source>
        <dbReference type="ARBA" id="ARBA00023163"/>
    </source>
</evidence>
<evidence type="ECO:0000256" key="2">
    <source>
        <dbReference type="ARBA" id="ARBA00022833"/>
    </source>
</evidence>
<comment type="caution">
    <text evidence="7">The sequence shown here is derived from an EMBL/GenBank/DDBJ whole genome shotgun (WGS) entry which is preliminary data.</text>
</comment>
<dbReference type="PANTHER" id="PTHR47660:SF2">
    <property type="entry name" value="TRANSCRIPTION FACTOR WITH C2H2 AND ZN(2)-CYS(6) DNA BINDING DOMAIN (EUROFUNG)"/>
    <property type="match status" value="1"/>
</dbReference>
<evidence type="ECO:0000313" key="7">
    <source>
        <dbReference type="EMBL" id="KAK7733277.1"/>
    </source>
</evidence>
<accession>A0ABR1PDE6</accession>
<organism evidence="7 8">
    <name type="scientific">Diaporthe eres</name>
    <name type="common">Phomopsis oblonga</name>
    <dbReference type="NCBI Taxonomy" id="83184"/>
    <lineage>
        <taxon>Eukaryota</taxon>
        <taxon>Fungi</taxon>
        <taxon>Dikarya</taxon>
        <taxon>Ascomycota</taxon>
        <taxon>Pezizomycotina</taxon>
        <taxon>Sordariomycetes</taxon>
        <taxon>Sordariomycetidae</taxon>
        <taxon>Diaporthales</taxon>
        <taxon>Diaporthaceae</taxon>
        <taxon>Diaporthe</taxon>
        <taxon>Diaporthe eres species complex</taxon>
    </lineage>
</organism>
<keyword evidence="5" id="KW-0539">Nucleus</keyword>
<dbReference type="PANTHER" id="PTHR47660">
    <property type="entry name" value="TRANSCRIPTION FACTOR WITH C2H2 AND ZN(2)-CYS(6) DNA BINDING DOMAIN (EUROFUNG)-RELATED-RELATED"/>
    <property type="match status" value="1"/>
</dbReference>
<proteinExistence type="predicted"/>
<sequence>MATAFLAPSQQEQMDPPQPATMLFAQDSDVIGQDLFSSMSSIPGACGTPIVFGPSWDFGNLQGEPEHFFDPASGIFGPFLPFASPPQYNMEPQTSALTNGSNEDLIMREPEPQLQVYAPALEPQVRTRPGPEPVAKKPSLAADDTNDPWTVPKDVEHWTMLQCCPMPSSVCPGRATANLAFLEESSSPRRSAGLWGLRTQGSAAPARSNVSLSPTMRERLSVITQSFFRKALEMHGLGSTSAPSPHRRASEWFGSSGFVLLPPTADLDVFLDTYMDCVEPFYPLVPTRTLDPNELLGASDNEKGATLLLLLMMAIGASCNPAPGARRLGAGLAEVCRIALTDLVEKDNQYSTVPLVLQCSLLLTIQSCWGGEKWQMDIGAGHRFMYIAVSLHCFNWLPPVTRLAYDWVMLDQELSLFYDQPPTFTITELRAALPEVDALWNARNAAEWRGLYDGDKSSRTQYSLCRLFQLCLANDVDPAAYPLTPLRLRLLLYPIQSLVFHHSQLLDAIPDRQIPALSSFKTLTRTSSILRLEELQSLLQTWWALAQHEYQNEASDAACDPTQPAAPPKSESDQALSRANLLLFHLISLQLYTDLKAIESFARGENLSSLGGSSSGDDADEEEDDTELSSGANDTTASLRARHRLLAARCVFAPPEALYHAGQVLRLVRGTALALRPPWWAAAVYRAALVLWAYASMRQCLLSAEAGEAGGGSEPVLVAIDAVLPGDPAVERFLRQGRGVPVVVNGGGGAAAVRVDREPQRVLGACLSLLDAGQACTWFAMGVRIKLEMLLQAWGGPGHGAA</sequence>
<feature type="region of interest" description="Disordered" evidence="6">
    <location>
        <begin position="609"/>
        <end position="634"/>
    </location>
</feature>
<keyword evidence="1" id="KW-0479">Metal-binding</keyword>
<evidence type="ECO:0000256" key="3">
    <source>
        <dbReference type="ARBA" id="ARBA00023015"/>
    </source>
</evidence>
<dbReference type="EMBL" id="JAKNSF020000018">
    <property type="protein sequence ID" value="KAK7733277.1"/>
    <property type="molecule type" value="Genomic_DNA"/>
</dbReference>
<keyword evidence="2" id="KW-0862">Zinc</keyword>
<evidence type="ECO:0000256" key="6">
    <source>
        <dbReference type="SAM" id="MobiDB-lite"/>
    </source>
</evidence>
<dbReference type="CDD" id="cd12148">
    <property type="entry name" value="fungal_TF_MHR"/>
    <property type="match status" value="1"/>
</dbReference>
<dbReference type="Proteomes" id="UP001430848">
    <property type="component" value="Unassembled WGS sequence"/>
</dbReference>